<dbReference type="AlphaFoldDB" id="A0AAE3R614"/>
<dbReference type="Proteomes" id="UP001232063">
    <property type="component" value="Unassembled WGS sequence"/>
</dbReference>
<reference evidence="2" key="1">
    <citation type="submission" date="2023-05" db="EMBL/GenBank/DDBJ databases">
        <authorList>
            <person name="Zhang X."/>
        </authorList>
    </citation>
    <scope>NUCLEOTIDE SEQUENCE</scope>
    <source>
        <strain evidence="2">BD1B2-1</strain>
    </source>
</reference>
<name>A0AAE3R614_9BACT</name>
<evidence type="ECO:0000313" key="3">
    <source>
        <dbReference type="Proteomes" id="UP001232063"/>
    </source>
</evidence>
<keyword evidence="3" id="KW-1185">Reference proteome</keyword>
<accession>A0AAE3R614</accession>
<feature type="region of interest" description="Disordered" evidence="1">
    <location>
        <begin position="175"/>
        <end position="201"/>
    </location>
</feature>
<evidence type="ECO:0000313" key="2">
    <source>
        <dbReference type="EMBL" id="MDJ1502074.1"/>
    </source>
</evidence>
<sequence length="253" mass="27858">MASTKRQYNGNIASQKWMSSFDKVSRQYVYSYDALNRLKGADYTSTATTNELYSLQNMEYDKNGNITHLERYGAIAFNTSGKATGFGLVDNLTYSYETGANQSNRLLAVADGSNNPTNGQAGDFVEPTTQLGDDNYTPLTNGESPQEGDVGTYEYTGNNPERKGTFDHFEIYTDGNTVNSKGGTEKNPGPTKPGTKTNYQKDKYSVIRKRSPHTVVSGSDGNYNVERNGKKASGFKVVNNAEFEKIRQKVTGD</sequence>
<comment type="caution">
    <text evidence="2">The sequence shown here is derived from an EMBL/GenBank/DDBJ whole genome shotgun (WGS) entry which is preliminary data.</text>
</comment>
<proteinExistence type="predicted"/>
<evidence type="ECO:0008006" key="4">
    <source>
        <dbReference type="Google" id="ProtNLM"/>
    </source>
</evidence>
<dbReference type="RefSeq" id="WP_314511898.1">
    <property type="nucleotide sequence ID" value="NZ_JASJOU010000004.1"/>
</dbReference>
<gene>
    <name evidence="2" type="ORF">QNI22_15515</name>
</gene>
<organism evidence="2 3">
    <name type="scientific">Xanthocytophaga agilis</name>
    <dbReference type="NCBI Taxonomy" id="3048010"/>
    <lineage>
        <taxon>Bacteria</taxon>
        <taxon>Pseudomonadati</taxon>
        <taxon>Bacteroidota</taxon>
        <taxon>Cytophagia</taxon>
        <taxon>Cytophagales</taxon>
        <taxon>Rhodocytophagaceae</taxon>
        <taxon>Xanthocytophaga</taxon>
    </lineage>
</organism>
<protein>
    <recommendedName>
        <fullName evidence="4">Type IV secretion protein Rhs</fullName>
    </recommendedName>
</protein>
<evidence type="ECO:0000256" key="1">
    <source>
        <dbReference type="SAM" id="MobiDB-lite"/>
    </source>
</evidence>
<dbReference type="EMBL" id="JASJOU010000004">
    <property type="protein sequence ID" value="MDJ1502074.1"/>
    <property type="molecule type" value="Genomic_DNA"/>
</dbReference>